<evidence type="ECO:0000256" key="1">
    <source>
        <dbReference type="SAM" id="Phobius"/>
    </source>
</evidence>
<organism evidence="2 3">
    <name type="scientific">Coniella lustricola</name>
    <dbReference type="NCBI Taxonomy" id="2025994"/>
    <lineage>
        <taxon>Eukaryota</taxon>
        <taxon>Fungi</taxon>
        <taxon>Dikarya</taxon>
        <taxon>Ascomycota</taxon>
        <taxon>Pezizomycotina</taxon>
        <taxon>Sordariomycetes</taxon>
        <taxon>Sordariomycetidae</taxon>
        <taxon>Diaporthales</taxon>
        <taxon>Schizoparmaceae</taxon>
        <taxon>Coniella</taxon>
    </lineage>
</organism>
<feature type="transmembrane region" description="Helical" evidence="1">
    <location>
        <begin position="59"/>
        <end position="80"/>
    </location>
</feature>
<evidence type="ECO:0000313" key="2">
    <source>
        <dbReference type="EMBL" id="PSR86990.1"/>
    </source>
</evidence>
<protein>
    <submittedName>
        <fullName evidence="2">Uncharacterized protein</fullName>
    </submittedName>
</protein>
<dbReference type="AlphaFoldDB" id="A0A2T3A8Y5"/>
<dbReference type="Proteomes" id="UP000241462">
    <property type="component" value="Unassembled WGS sequence"/>
</dbReference>
<sequence>MTNNKGGVYIQWMQHPLGEACWLAISCLPLHADSKGLTRTISSSSVTRLPRLDAELGWLVSRLIDLVPILSSIFVSVSFVRCRYSLRLYIVRHLTENQLKRSATPGPLFIFLKLRCIAVLSACLGPLECGKWTLPMPPVQPGEHQKRKIRG</sequence>
<dbReference type="EMBL" id="KZ678435">
    <property type="protein sequence ID" value="PSR86990.1"/>
    <property type="molecule type" value="Genomic_DNA"/>
</dbReference>
<reference evidence="2 3" key="1">
    <citation type="journal article" date="2018" name="Mycol. Prog.">
        <title>Coniella lustricola, a new species from submerged detritus.</title>
        <authorList>
            <person name="Raudabaugh D.B."/>
            <person name="Iturriaga T."/>
            <person name="Carver A."/>
            <person name="Mondo S."/>
            <person name="Pangilinan J."/>
            <person name="Lipzen A."/>
            <person name="He G."/>
            <person name="Amirebrahimi M."/>
            <person name="Grigoriev I.V."/>
            <person name="Miller A.N."/>
        </authorList>
    </citation>
    <scope>NUCLEOTIDE SEQUENCE [LARGE SCALE GENOMIC DNA]</scope>
    <source>
        <strain evidence="2 3">B22-T-1</strain>
    </source>
</reference>
<accession>A0A2T3A8Y5</accession>
<proteinExistence type="predicted"/>
<evidence type="ECO:0000313" key="3">
    <source>
        <dbReference type="Proteomes" id="UP000241462"/>
    </source>
</evidence>
<keyword evidence="1" id="KW-0812">Transmembrane</keyword>
<name>A0A2T3A8Y5_9PEZI</name>
<gene>
    <name evidence="2" type="ORF">BD289DRAFT_246954</name>
</gene>
<keyword evidence="3" id="KW-1185">Reference proteome</keyword>
<keyword evidence="1" id="KW-0472">Membrane</keyword>
<keyword evidence="1" id="KW-1133">Transmembrane helix</keyword>
<dbReference type="InParanoid" id="A0A2T3A8Y5"/>